<dbReference type="InterPro" id="IPR031330">
    <property type="entry name" value="Gly_Hdrlase_35_cat"/>
</dbReference>
<keyword evidence="9" id="KW-1185">Reference proteome</keyword>
<evidence type="ECO:0000256" key="5">
    <source>
        <dbReference type="ARBA" id="ARBA00023295"/>
    </source>
</evidence>
<dbReference type="InterPro" id="IPR017853">
    <property type="entry name" value="GH"/>
</dbReference>
<name>A0ABC8UEE0_9AQUA</name>
<dbReference type="GO" id="GO:0004565">
    <property type="term" value="F:beta-galactosidase activity"/>
    <property type="evidence" value="ECO:0007669"/>
    <property type="project" value="UniProtKB-EC"/>
</dbReference>
<keyword evidence="5" id="KW-0326">Glycosidase</keyword>
<dbReference type="SUPFAM" id="SSF51445">
    <property type="entry name" value="(Trans)glycosidases"/>
    <property type="match status" value="1"/>
</dbReference>
<evidence type="ECO:0000256" key="1">
    <source>
        <dbReference type="ARBA" id="ARBA00001412"/>
    </source>
</evidence>
<proteinExistence type="inferred from homology"/>
<organism evidence="8 9">
    <name type="scientific">Ilex paraguariensis</name>
    <name type="common">yerba mate</name>
    <dbReference type="NCBI Taxonomy" id="185542"/>
    <lineage>
        <taxon>Eukaryota</taxon>
        <taxon>Viridiplantae</taxon>
        <taxon>Streptophyta</taxon>
        <taxon>Embryophyta</taxon>
        <taxon>Tracheophyta</taxon>
        <taxon>Spermatophyta</taxon>
        <taxon>Magnoliopsida</taxon>
        <taxon>eudicotyledons</taxon>
        <taxon>Gunneridae</taxon>
        <taxon>Pentapetalae</taxon>
        <taxon>asterids</taxon>
        <taxon>campanulids</taxon>
        <taxon>Aquifoliales</taxon>
        <taxon>Aquifoliaceae</taxon>
        <taxon>Ilex</taxon>
    </lineage>
</organism>
<evidence type="ECO:0000256" key="3">
    <source>
        <dbReference type="ARBA" id="ARBA00012756"/>
    </source>
</evidence>
<evidence type="ECO:0000313" key="8">
    <source>
        <dbReference type="EMBL" id="CAK9178860.1"/>
    </source>
</evidence>
<dbReference type="InterPro" id="IPR001944">
    <property type="entry name" value="Glycoside_Hdrlase_35"/>
</dbReference>
<dbReference type="AlphaFoldDB" id="A0ABC8UEE0"/>
<dbReference type="Gene3D" id="3.20.20.80">
    <property type="entry name" value="Glycosidases"/>
    <property type="match status" value="1"/>
</dbReference>
<gene>
    <name evidence="7" type="ORF">ILEXP_LOCUS1513</name>
    <name evidence="8" type="ORF">ILEXP_LOCUS48788</name>
</gene>
<sequence length="97" mass="10462">MAMQSFTEKIVNLMKSENLLESQGGPIILSQIENEYGPQGKAFGAAGHQCITWAANLAVGLGTGVPWVMCREEDAPDPVNSWRDGLHTSITSLSWGD</sequence>
<evidence type="ECO:0000256" key="4">
    <source>
        <dbReference type="ARBA" id="ARBA00022801"/>
    </source>
</evidence>
<evidence type="ECO:0000259" key="6">
    <source>
        <dbReference type="Pfam" id="PF01301"/>
    </source>
</evidence>
<evidence type="ECO:0000256" key="2">
    <source>
        <dbReference type="ARBA" id="ARBA00009809"/>
    </source>
</evidence>
<dbReference type="EC" id="3.2.1.23" evidence="3"/>
<dbReference type="EMBL" id="CAUOFW020007338">
    <property type="protein sequence ID" value="CAK9178860.1"/>
    <property type="molecule type" value="Genomic_DNA"/>
</dbReference>
<evidence type="ECO:0000313" key="9">
    <source>
        <dbReference type="Proteomes" id="UP001642360"/>
    </source>
</evidence>
<accession>A0ABC8UEE0</accession>
<keyword evidence="4" id="KW-0378">Hydrolase</keyword>
<comment type="caution">
    <text evidence="8">The sequence shown here is derived from an EMBL/GenBank/DDBJ whole genome shotgun (WGS) entry which is preliminary data.</text>
</comment>
<dbReference type="InterPro" id="IPR019801">
    <property type="entry name" value="Glyco_hydro_35_CS"/>
</dbReference>
<dbReference type="PROSITE" id="PS01182">
    <property type="entry name" value="GLYCOSYL_HYDROL_F35"/>
    <property type="match status" value="1"/>
</dbReference>
<dbReference type="Proteomes" id="UP001642360">
    <property type="component" value="Unassembled WGS sequence"/>
</dbReference>
<feature type="domain" description="Glycoside hydrolase 35 catalytic" evidence="6">
    <location>
        <begin position="2"/>
        <end position="87"/>
    </location>
</feature>
<comment type="catalytic activity">
    <reaction evidence="1">
        <text>Hydrolysis of terminal non-reducing beta-D-galactose residues in beta-D-galactosides.</text>
        <dbReference type="EC" id="3.2.1.23"/>
    </reaction>
</comment>
<dbReference type="EMBL" id="CAUOFW020000492">
    <property type="protein sequence ID" value="CAK9134581.1"/>
    <property type="molecule type" value="Genomic_DNA"/>
</dbReference>
<dbReference type="PANTHER" id="PTHR23421">
    <property type="entry name" value="BETA-GALACTOSIDASE RELATED"/>
    <property type="match status" value="1"/>
</dbReference>
<reference evidence="8 9" key="1">
    <citation type="submission" date="2024-02" db="EMBL/GenBank/DDBJ databases">
        <authorList>
            <person name="Vignale AGUSTIN F."/>
            <person name="Sosa J E."/>
            <person name="Modenutti C."/>
        </authorList>
    </citation>
    <scope>NUCLEOTIDE SEQUENCE [LARGE SCALE GENOMIC DNA]</scope>
</reference>
<evidence type="ECO:0000313" key="7">
    <source>
        <dbReference type="EMBL" id="CAK9134581.1"/>
    </source>
</evidence>
<comment type="similarity">
    <text evidence="2">Belongs to the glycosyl hydrolase 35 family.</text>
</comment>
<dbReference type="Pfam" id="PF01301">
    <property type="entry name" value="Glyco_hydro_35"/>
    <property type="match status" value="1"/>
</dbReference>
<protein>
    <recommendedName>
        <fullName evidence="3">beta-galactosidase</fullName>
        <ecNumber evidence="3">3.2.1.23</ecNumber>
    </recommendedName>
</protein>